<dbReference type="PANTHER" id="PTHR37459">
    <property type="match status" value="1"/>
</dbReference>
<dbReference type="Proteomes" id="UP000231932">
    <property type="component" value="Chromosome"/>
</dbReference>
<protein>
    <submittedName>
        <fullName evidence="3">DevR family CRISPR-associated autoregulator</fullName>
    </submittedName>
</protein>
<comment type="function">
    <text evidence="2">CRISPR (clustered regularly interspaced short palindromic repeat) is an adaptive immune system that provides protection against mobile genetic elements (viruses, transposable elements and conjugative plasmids). CRISPR clusters contain spacers, sequences complementary to antecedent mobile elements, and target invading nucleic acids. CRISPR clusters are transcribed and processed into CRISPR RNA (crRNA).</text>
</comment>
<evidence type="ECO:0000256" key="1">
    <source>
        <dbReference type="ARBA" id="ARBA00023118"/>
    </source>
</evidence>
<accession>A0A2K8N945</accession>
<evidence type="ECO:0000256" key="2">
    <source>
        <dbReference type="ARBA" id="ARBA00025626"/>
    </source>
</evidence>
<dbReference type="KEGG" id="kyr:CVV65_13490"/>
<dbReference type="PANTHER" id="PTHR37459:SF1">
    <property type="entry name" value="CRISPR-ASSOCIATED PROTEIN CAS7_CST2_DEVR"/>
    <property type="match status" value="1"/>
</dbReference>
<dbReference type="GO" id="GO:0051607">
    <property type="term" value="P:defense response to virus"/>
    <property type="evidence" value="ECO:0007669"/>
    <property type="project" value="UniProtKB-KW"/>
</dbReference>
<dbReference type="EMBL" id="CP024955">
    <property type="protein sequence ID" value="ATY85813.1"/>
    <property type="molecule type" value="Genomic_DNA"/>
</dbReference>
<dbReference type="AlphaFoldDB" id="A0A2K8N945"/>
<evidence type="ECO:0000313" key="4">
    <source>
        <dbReference type="Proteomes" id="UP000231932"/>
    </source>
</evidence>
<dbReference type="InterPro" id="IPR052681">
    <property type="entry name" value="CRISPR-Cas7/Cst2/DevR"/>
</dbReference>
<dbReference type="InterPro" id="IPR010154">
    <property type="entry name" value="CRISPR-assoc_Cas7/Cst2/DevR"/>
</dbReference>
<proteinExistence type="predicted"/>
<sequence length="319" mass="35202">MRGSSIGISGLVTLDLHSLNNEGAEGNYLQTRLVQIVGEDQQLYTVNAVSGDMMKHIQAEHLYHIALEQELSLCGPCKRFDANRIVADDDFAASFGAKALDSEVLSRALEWCVLDDLEGILITREIGGTKRSIGRKSAVEFGWLVGKPDTTRTDEYFHVKYAPEGRGKGSGERTGAENTGQNIFHRPASSGRYAAVVNLDLFRVGRNDITLEYVLPPEERLKRQKALLESVLYTFLKPSGAHRNTQNPHIVGFEGCLSVSTTTQPAPLTSALNSRFIEEMSRIADVLNKRRPGSVQVIPFGSLGEFAEHMSELIDRLEV</sequence>
<gene>
    <name evidence="3" type="ORF">CVV65_13490</name>
</gene>
<keyword evidence="4" id="KW-1185">Reference proteome</keyword>
<keyword evidence="1" id="KW-0051">Antiviral defense</keyword>
<dbReference type="OrthoDB" id="9811783at2"/>
<reference evidence="4" key="1">
    <citation type="submission" date="2017-11" db="EMBL/GenBank/DDBJ databases">
        <title>Complete Genome Sequence of Kyrpidia sp. Strain EA-1, a thermophilic, hydrogen-oxidizing Bacterium, isolated from the Azores.</title>
        <authorList>
            <person name="Reiner J.E."/>
            <person name="Lapp C.J."/>
            <person name="Bunk B."/>
            <person name="Gescher J."/>
        </authorList>
    </citation>
    <scope>NUCLEOTIDE SEQUENCE [LARGE SCALE GENOMIC DNA]</scope>
    <source>
        <strain evidence="4">EA-1</strain>
    </source>
</reference>
<organism evidence="3 4">
    <name type="scientific">Kyrpidia spormannii</name>
    <dbReference type="NCBI Taxonomy" id="2055160"/>
    <lineage>
        <taxon>Bacteria</taxon>
        <taxon>Bacillati</taxon>
        <taxon>Bacillota</taxon>
        <taxon>Bacilli</taxon>
        <taxon>Bacillales</taxon>
        <taxon>Alicyclobacillaceae</taxon>
        <taxon>Kyrpidia</taxon>
    </lineage>
</organism>
<name>A0A2K8N945_9BACL</name>
<evidence type="ECO:0000313" key="3">
    <source>
        <dbReference type="EMBL" id="ATY85813.1"/>
    </source>
</evidence>
<dbReference type="RefSeq" id="WP_100668571.1">
    <property type="nucleotide sequence ID" value="NZ_CP024955.1"/>
</dbReference>
<dbReference type="NCBIfam" id="TIGR01875">
    <property type="entry name" value="cas_MJ0381"/>
    <property type="match status" value="1"/>
</dbReference>
<dbReference type="Pfam" id="PF01905">
    <property type="entry name" value="DevR"/>
    <property type="match status" value="1"/>
</dbReference>